<dbReference type="GO" id="GO:0032784">
    <property type="term" value="P:regulation of DNA-templated transcription elongation"/>
    <property type="evidence" value="ECO:0007669"/>
    <property type="project" value="InterPro"/>
</dbReference>
<keyword evidence="3" id="KW-1185">Reference proteome</keyword>
<name>A0A132MHR1_HYDSH</name>
<evidence type="ECO:0000259" key="1">
    <source>
        <dbReference type="Pfam" id="PF01272"/>
    </source>
</evidence>
<comment type="caution">
    <text evidence="2">The sequence shown here is derived from an EMBL/GenBank/DDBJ whole genome shotgun (WGS) entry which is preliminary data.</text>
</comment>
<dbReference type="PANTHER" id="PTHR30437">
    <property type="entry name" value="TRANSCRIPTION ELONGATION FACTOR GREA"/>
    <property type="match status" value="1"/>
</dbReference>
<dbReference type="GO" id="GO:0003677">
    <property type="term" value="F:DNA binding"/>
    <property type="evidence" value="ECO:0007669"/>
    <property type="project" value="InterPro"/>
</dbReference>
<dbReference type="SUPFAM" id="SSF54534">
    <property type="entry name" value="FKBP-like"/>
    <property type="match status" value="1"/>
</dbReference>
<sequence length="179" mass="19592">MSKAFLKDDLPNEPFIVPPLADLPPGTPNRVTPRGLKLLEEKRAALEAEIERWRAEHAESDPAVPVPAVLYERLNEVQKRIAEAEVAPPPAAPTDVVQFGATVVVEGIGGEFAGERWRFTIVGVDEAAEFWEDDLVAFTAPIAQAVLGRKRGDEVWFSIEGRKQHLRIVGVAYGSDDGS</sequence>
<dbReference type="InterPro" id="IPR001437">
    <property type="entry name" value="Tscrpt_elong_fac_GreA/B_C"/>
</dbReference>
<accession>A0A132MHR1</accession>
<dbReference type="RefSeq" id="WP_066197815.1">
    <property type="nucleotide sequence ID" value="NZ_CBCSAS010000003.1"/>
</dbReference>
<dbReference type="PANTHER" id="PTHR30437:SF4">
    <property type="entry name" value="TRANSCRIPTION ELONGATION FACTOR GREA"/>
    <property type="match status" value="1"/>
</dbReference>
<dbReference type="EMBL" id="JXBB01000001">
    <property type="protein sequence ID" value="OAR05556.1"/>
    <property type="molecule type" value="Genomic_DNA"/>
</dbReference>
<gene>
    <name evidence="2" type="ORF">SA87_11810</name>
</gene>
<feature type="domain" description="Transcription elongation factor GreA/GreB C-terminal" evidence="1">
    <location>
        <begin position="93"/>
        <end position="173"/>
    </location>
</feature>
<dbReference type="GO" id="GO:0070063">
    <property type="term" value="F:RNA polymerase binding"/>
    <property type="evidence" value="ECO:0007669"/>
    <property type="project" value="InterPro"/>
</dbReference>
<dbReference type="STRING" id="1484.SA87_11810"/>
<dbReference type="InterPro" id="IPR023459">
    <property type="entry name" value="Tscrpt_elong_fac_GreA/B_fam"/>
</dbReference>
<dbReference type="Gene3D" id="3.10.50.30">
    <property type="entry name" value="Transcription elongation factor, GreA/GreB, C-terminal domain"/>
    <property type="match status" value="1"/>
</dbReference>
<evidence type="ECO:0000313" key="2">
    <source>
        <dbReference type="EMBL" id="OAR05556.1"/>
    </source>
</evidence>
<organism evidence="2 3">
    <name type="scientific">Hydrogenibacillus schlegelii</name>
    <name type="common">Bacillus schlegelii</name>
    <dbReference type="NCBI Taxonomy" id="1484"/>
    <lineage>
        <taxon>Bacteria</taxon>
        <taxon>Bacillati</taxon>
        <taxon>Bacillota</taxon>
        <taxon>Bacilli</taxon>
        <taxon>Bacillales</taxon>
        <taxon>Bacillales Family X. Incertae Sedis</taxon>
        <taxon>Hydrogenibacillus</taxon>
    </lineage>
</organism>
<dbReference type="GO" id="GO:0006354">
    <property type="term" value="P:DNA-templated transcription elongation"/>
    <property type="evidence" value="ECO:0007669"/>
    <property type="project" value="TreeGrafter"/>
</dbReference>
<protein>
    <recommendedName>
        <fullName evidence="1">Transcription elongation factor GreA/GreB C-terminal domain-containing protein</fullName>
    </recommendedName>
</protein>
<dbReference type="AlphaFoldDB" id="A0A132MHR1"/>
<dbReference type="InterPro" id="IPR036953">
    <property type="entry name" value="GreA/GreB_C_sf"/>
</dbReference>
<dbReference type="Proteomes" id="UP000243024">
    <property type="component" value="Unassembled WGS sequence"/>
</dbReference>
<dbReference type="Pfam" id="PF01272">
    <property type="entry name" value="GreA_GreB"/>
    <property type="match status" value="1"/>
</dbReference>
<proteinExistence type="predicted"/>
<reference evidence="2 3" key="1">
    <citation type="submission" date="2015-09" db="EMBL/GenBank/DDBJ databases">
        <title>Draft genome sequence of Hydrogenibacillus schlegelii DSM 2000.</title>
        <authorList>
            <person name="Hemp J."/>
        </authorList>
    </citation>
    <scope>NUCLEOTIDE SEQUENCE [LARGE SCALE GENOMIC DNA]</scope>
    <source>
        <strain evidence="2 3">MA 48</strain>
    </source>
</reference>
<evidence type="ECO:0000313" key="3">
    <source>
        <dbReference type="Proteomes" id="UP000243024"/>
    </source>
</evidence>